<dbReference type="PATRIC" id="fig|1163745.3.peg.579"/>
<name>I0ERJ6_HELCM</name>
<dbReference type="OrthoDB" id="5319509at2"/>
<dbReference type="STRING" id="1163745.HCD_02735"/>
<dbReference type="EMBL" id="CP003481">
    <property type="protein sequence ID" value="AFI05565.1"/>
    <property type="molecule type" value="Genomic_DNA"/>
</dbReference>
<proteinExistence type="predicted"/>
<dbReference type="KEGG" id="hcm:HCD_02735"/>
<keyword evidence="4" id="KW-1185">Reference proteome</keyword>
<organism evidence="3 4">
    <name type="scientific">Helicobacter cetorum (strain ATCC BAA-540 / CCUG 52418 / MIT 99-5656)</name>
    <dbReference type="NCBI Taxonomy" id="1163745"/>
    <lineage>
        <taxon>Bacteria</taxon>
        <taxon>Pseudomonadati</taxon>
        <taxon>Campylobacterota</taxon>
        <taxon>Epsilonproteobacteria</taxon>
        <taxon>Campylobacterales</taxon>
        <taxon>Helicobacteraceae</taxon>
        <taxon>Helicobacter</taxon>
    </lineage>
</organism>
<dbReference type="PRINTS" id="PR01776">
    <property type="entry name" value="HPOMPFAMILY"/>
</dbReference>
<feature type="compositionally biased region" description="Pro residues" evidence="1">
    <location>
        <begin position="143"/>
        <end position="159"/>
    </location>
</feature>
<feature type="compositionally biased region" description="Basic and acidic residues" evidence="1">
    <location>
        <begin position="132"/>
        <end position="142"/>
    </location>
</feature>
<dbReference type="AlphaFoldDB" id="I0ERJ6"/>
<sequence length="506" mass="56849">MKFCNLFSNNKANSDAKTISWFLLFPLLSGGGGIMRALLIVLLSFISLKAEKSSWYAGGSFLIGQGEQKRTITTLEPSHLPPVMLPPNLPKQTPQNSPVSSKGEPSGKSKQENPSPQPVSSPPHSPPPQQQHQEHSPQEKPAELPPNPQPQVQDPPPEKSSPIESPNPQENPTSKSKPTNPPQPRAENQPDINQQVQNIARQDYTEKVIKYRTDKDTAMDNASQTGEAYTRYTKWCVKNAQRYNDQAHNCISIWGKNAHIYEVEYNKIFNEHTYPNAVLPNCPMPSGFPMPSGYNENTLAEKNCFEYGNADNIITTSMPTDIPNLANYFYRLLTLQTNRYTQTNLSNLVSVSKQTTLHYGVSLAIGYKHFFVPRFGLRTYANIEYLYTNAYFSNSNILYGGGLDFLANIIDNNDKQSMIFGIFAGVNLAGNTSIAQIKDNHVSNTQFNTFLHTGLRFVFNGMHEFDLGVKVPFLKNPSVSLNTSNKLYEVQNNTLYSMFISYYYLF</sequence>
<evidence type="ECO:0000313" key="4">
    <source>
        <dbReference type="Proteomes" id="UP000005013"/>
    </source>
</evidence>
<feature type="compositionally biased region" description="Pro residues" evidence="1">
    <location>
        <begin position="79"/>
        <end position="89"/>
    </location>
</feature>
<dbReference type="InterPro" id="IPR002718">
    <property type="entry name" value="OMP_Helicobacter"/>
</dbReference>
<feature type="compositionally biased region" description="Polar residues" evidence="1">
    <location>
        <begin position="90"/>
        <end position="100"/>
    </location>
</feature>
<keyword evidence="2" id="KW-1133">Transmembrane helix</keyword>
<dbReference type="HOGENOM" id="CLU_043938_0_0_7"/>
<feature type="compositionally biased region" description="Pro residues" evidence="1">
    <location>
        <begin position="115"/>
        <end position="129"/>
    </location>
</feature>
<feature type="region of interest" description="Disordered" evidence="1">
    <location>
        <begin position="77"/>
        <end position="194"/>
    </location>
</feature>
<keyword evidence="2" id="KW-0812">Transmembrane</keyword>
<evidence type="ECO:0000256" key="1">
    <source>
        <dbReference type="SAM" id="MobiDB-lite"/>
    </source>
</evidence>
<dbReference type="Pfam" id="PF01856">
    <property type="entry name" value="HP_OMP"/>
    <property type="match status" value="1"/>
</dbReference>
<evidence type="ECO:0000256" key="2">
    <source>
        <dbReference type="SAM" id="Phobius"/>
    </source>
</evidence>
<protein>
    <submittedName>
        <fullName evidence="3">Outer membrane protein HopK</fullName>
    </submittedName>
</protein>
<reference evidence="3 4" key="1">
    <citation type="journal article" date="2013" name="PLoS ONE">
        <title>Sequence Divergence and Conservation in Genomes ofHelicobacter cetorum Strains from a Dolphin and a Whale.</title>
        <authorList>
            <person name="Kersulyte D."/>
            <person name="Rossi M."/>
            <person name="Berg D.E."/>
        </authorList>
    </citation>
    <scope>NUCLEOTIDE SEQUENCE [LARGE SCALE GENOMIC DNA]</scope>
    <source>
        <strain evidence="3 4">MIT 99-5656</strain>
    </source>
</reference>
<gene>
    <name evidence="3" type="ordered locus">HCD_02735</name>
</gene>
<feature type="transmembrane region" description="Helical" evidence="2">
    <location>
        <begin position="21"/>
        <end position="46"/>
    </location>
</feature>
<dbReference type="Proteomes" id="UP000005013">
    <property type="component" value="Chromosome"/>
</dbReference>
<accession>I0ERJ6</accession>
<keyword evidence="2" id="KW-0472">Membrane</keyword>
<evidence type="ECO:0000313" key="3">
    <source>
        <dbReference type="EMBL" id="AFI05565.1"/>
    </source>
</evidence>